<feature type="transmembrane region" description="Helical" evidence="2">
    <location>
        <begin position="350"/>
        <end position="380"/>
    </location>
</feature>
<name>A0ABD0MNJ4_CIRMR</name>
<feature type="region of interest" description="Disordered" evidence="1">
    <location>
        <begin position="77"/>
        <end position="109"/>
    </location>
</feature>
<feature type="signal peptide" evidence="3">
    <location>
        <begin position="1"/>
        <end position="30"/>
    </location>
</feature>
<keyword evidence="2" id="KW-0472">Membrane</keyword>
<feature type="compositionally biased region" description="Polar residues" evidence="1">
    <location>
        <begin position="150"/>
        <end position="168"/>
    </location>
</feature>
<protein>
    <submittedName>
        <fullName evidence="4">Uncharacterized protein</fullName>
    </submittedName>
</protein>
<evidence type="ECO:0000313" key="5">
    <source>
        <dbReference type="Proteomes" id="UP001529510"/>
    </source>
</evidence>
<keyword evidence="2" id="KW-0812">Transmembrane</keyword>
<keyword evidence="2" id="KW-1133">Transmembrane helix</keyword>
<evidence type="ECO:0000256" key="2">
    <source>
        <dbReference type="SAM" id="Phobius"/>
    </source>
</evidence>
<evidence type="ECO:0000256" key="3">
    <source>
        <dbReference type="SAM" id="SignalP"/>
    </source>
</evidence>
<comment type="caution">
    <text evidence="4">The sequence shown here is derived from an EMBL/GenBank/DDBJ whole genome shotgun (WGS) entry which is preliminary data.</text>
</comment>
<dbReference type="AlphaFoldDB" id="A0ABD0MNJ4"/>
<reference evidence="4 5" key="1">
    <citation type="submission" date="2024-05" db="EMBL/GenBank/DDBJ databases">
        <title>Genome sequencing and assembly of Indian major carp, Cirrhinus mrigala (Hamilton, 1822).</title>
        <authorList>
            <person name="Mohindra V."/>
            <person name="Chowdhury L.M."/>
            <person name="Lal K."/>
            <person name="Jena J.K."/>
        </authorList>
    </citation>
    <scope>NUCLEOTIDE SEQUENCE [LARGE SCALE GENOMIC DNA]</scope>
    <source>
        <strain evidence="4">CM1030</strain>
        <tissue evidence="4">Blood</tissue>
    </source>
</reference>
<evidence type="ECO:0000313" key="4">
    <source>
        <dbReference type="EMBL" id="KAL0150688.1"/>
    </source>
</evidence>
<evidence type="ECO:0000256" key="1">
    <source>
        <dbReference type="SAM" id="MobiDB-lite"/>
    </source>
</evidence>
<gene>
    <name evidence="4" type="ORF">M9458_053992</name>
</gene>
<dbReference type="EMBL" id="JAMKFB020000280">
    <property type="protein sequence ID" value="KAL0150688.1"/>
    <property type="molecule type" value="Genomic_DNA"/>
</dbReference>
<proteinExistence type="predicted"/>
<feature type="transmembrane region" description="Helical" evidence="2">
    <location>
        <begin position="392"/>
        <end position="409"/>
    </location>
</feature>
<feature type="region of interest" description="Disordered" evidence="1">
    <location>
        <begin position="150"/>
        <end position="175"/>
    </location>
</feature>
<keyword evidence="3" id="KW-0732">Signal</keyword>
<dbReference type="Proteomes" id="UP001529510">
    <property type="component" value="Unassembled WGS sequence"/>
</dbReference>
<accession>A0ABD0MNJ4</accession>
<organism evidence="4 5">
    <name type="scientific">Cirrhinus mrigala</name>
    <name type="common">Mrigala</name>
    <dbReference type="NCBI Taxonomy" id="683832"/>
    <lineage>
        <taxon>Eukaryota</taxon>
        <taxon>Metazoa</taxon>
        <taxon>Chordata</taxon>
        <taxon>Craniata</taxon>
        <taxon>Vertebrata</taxon>
        <taxon>Euteleostomi</taxon>
        <taxon>Actinopterygii</taxon>
        <taxon>Neopterygii</taxon>
        <taxon>Teleostei</taxon>
        <taxon>Ostariophysi</taxon>
        <taxon>Cypriniformes</taxon>
        <taxon>Cyprinidae</taxon>
        <taxon>Labeoninae</taxon>
        <taxon>Labeonini</taxon>
        <taxon>Cirrhinus</taxon>
    </lineage>
</organism>
<sequence>MPGHHPHWPLVRYIDFALLLSGSAFTVGIADEIPCHPPVSATPKHVHVMSGIVNIMPEPSHAMPAKTAHIMLSKPETSHAKPAKPKPVHAIPTKPKPAHVMSTKPKPVHVMPAKPTPAQIISTKPQPALVTLAWQASHCLPVWATHCTPESSSVHESAPEASSDTSLLQRPLASSDHKSVLEASPAHKFAPVPPEVSAYAVEPPKEGASIHELTASYVHEFAPEISSVHESVPEASSVYEFAPMPPEVSAYTVEPPKEAASILELTVLSIHDPHKCPKVAAPAAEPPKGVASTYEHSAHHVTAKEANHELSALLWMSFVPLWVSLLPALPAPPWLPAPPAPPWLQASQNLTWWTSTSVFHCQPLLCLVSLLFSLFCLICYFGLPTGIFDPSACLLVNALVLLWISLFVGDQPCLSDHILFNKARSWIYSHF</sequence>
<feature type="chain" id="PRO_5044837331" evidence="3">
    <location>
        <begin position="31"/>
        <end position="431"/>
    </location>
</feature>
<keyword evidence="5" id="KW-1185">Reference proteome</keyword>